<dbReference type="Proteomes" id="UP000317351">
    <property type="component" value="Segment"/>
</dbReference>
<protein>
    <submittedName>
        <fullName evidence="1">Uncharacterized protein</fullName>
    </submittedName>
</protein>
<name>A0AC59HC79_9CAUD</name>
<accession>A0AC59HC79</accession>
<sequence length="70" mass="8343">MPDPTDPKHYNKLKIQPRDYITANKLDYNEGNVVKYVSRWRSKNGLEDLLKAKNYLDYLIQNEKDKNNSK</sequence>
<evidence type="ECO:0000313" key="1">
    <source>
        <dbReference type="EMBL" id="AXH71371.1"/>
    </source>
</evidence>
<dbReference type="EMBL" id="MH598806">
    <property type="protein sequence ID" value="AXH71371.1"/>
    <property type="molecule type" value="Genomic_DNA"/>
</dbReference>
<gene>
    <name evidence="1" type="ORF">P119_gp22</name>
</gene>
<evidence type="ECO:0000313" key="2">
    <source>
        <dbReference type="Proteomes" id="UP000317351"/>
    </source>
</evidence>
<organism evidence="1 2">
    <name type="scientific">Pelagibacter phage HTVC119P</name>
    <dbReference type="NCBI Taxonomy" id="2283020"/>
    <lineage>
        <taxon>Viruses</taxon>
        <taxon>Duplodnaviria</taxon>
        <taxon>Heunggongvirae</taxon>
        <taxon>Uroviricota</taxon>
        <taxon>Caudoviricetes</taxon>
        <taxon>Autographivirales</taxon>
        <taxon>Votkovvirus</taxon>
    </lineage>
</organism>
<proteinExistence type="predicted"/>
<reference evidence="1 2" key="1">
    <citation type="journal article" date="2019" name="Environ. Microbiol.">
        <title>Pelagiphages in the Podoviridae family integrate into host genomes.</title>
        <authorList>
            <person name="Zhao Y."/>
            <person name="Qin F."/>
            <person name="Zhang R."/>
            <person name="Giovannoni S.J."/>
            <person name="Zhang Z."/>
            <person name="Sun J."/>
            <person name="Du S."/>
            <person name="Rensing C."/>
        </authorList>
    </citation>
    <scope>NUCLEOTIDE SEQUENCE [LARGE SCALE GENOMIC DNA]</scope>
</reference>